<dbReference type="RefSeq" id="WP_121369035.1">
    <property type="nucleotide sequence ID" value="NZ_RBKS01000001.1"/>
</dbReference>
<gene>
    <name evidence="1" type="ORF">C8E83_1384</name>
</gene>
<comment type="caution">
    <text evidence="1">The sequence shown here is derived from an EMBL/GenBank/DDBJ whole genome shotgun (WGS) entry which is preliminary data.</text>
</comment>
<organism evidence="1 2">
    <name type="scientific">Frondihabitans australicus</name>
    <dbReference type="NCBI Taxonomy" id="386892"/>
    <lineage>
        <taxon>Bacteria</taxon>
        <taxon>Bacillati</taxon>
        <taxon>Actinomycetota</taxon>
        <taxon>Actinomycetes</taxon>
        <taxon>Micrococcales</taxon>
        <taxon>Microbacteriaceae</taxon>
        <taxon>Frondihabitans</taxon>
    </lineage>
</organism>
<dbReference type="Proteomes" id="UP000280008">
    <property type="component" value="Unassembled WGS sequence"/>
</dbReference>
<dbReference type="AlphaFoldDB" id="A0A495IGE4"/>
<proteinExistence type="predicted"/>
<evidence type="ECO:0000313" key="1">
    <source>
        <dbReference type="EMBL" id="RKR74275.1"/>
    </source>
</evidence>
<reference evidence="1 2" key="1">
    <citation type="submission" date="2018-10" db="EMBL/GenBank/DDBJ databases">
        <title>Sequencing the genomes of 1000 actinobacteria strains.</title>
        <authorList>
            <person name="Klenk H.-P."/>
        </authorList>
    </citation>
    <scope>NUCLEOTIDE SEQUENCE [LARGE SCALE GENOMIC DNA]</scope>
    <source>
        <strain evidence="1 2">DSM 17894</strain>
    </source>
</reference>
<keyword evidence="2" id="KW-1185">Reference proteome</keyword>
<protein>
    <submittedName>
        <fullName evidence="1">Uncharacterized protein</fullName>
    </submittedName>
</protein>
<evidence type="ECO:0000313" key="2">
    <source>
        <dbReference type="Proteomes" id="UP000280008"/>
    </source>
</evidence>
<accession>A0A495IGE4</accession>
<dbReference type="EMBL" id="RBKS01000001">
    <property type="protein sequence ID" value="RKR74275.1"/>
    <property type="molecule type" value="Genomic_DNA"/>
</dbReference>
<name>A0A495IGE4_9MICO</name>
<sequence>MRIVTLIVAALASIVAVVMSRRAAAEAKKQAKFERRLHAVEHAAHQKPGLVVVPKIPKVKRYS</sequence>